<evidence type="ECO:0000256" key="5">
    <source>
        <dbReference type="ARBA" id="ARBA00023285"/>
    </source>
</evidence>
<organism evidence="7 8">
    <name type="scientific">Acidiferrimicrobium australe</name>
    <dbReference type="NCBI Taxonomy" id="2664430"/>
    <lineage>
        <taxon>Bacteria</taxon>
        <taxon>Bacillati</taxon>
        <taxon>Actinomycetota</taxon>
        <taxon>Acidimicrobiia</taxon>
        <taxon>Acidimicrobiales</taxon>
        <taxon>Acidimicrobiaceae</taxon>
        <taxon>Acidiferrimicrobium</taxon>
    </lineage>
</organism>
<evidence type="ECO:0000256" key="1">
    <source>
        <dbReference type="ARBA" id="ARBA00001922"/>
    </source>
</evidence>
<evidence type="ECO:0000256" key="3">
    <source>
        <dbReference type="ARBA" id="ARBA00022723"/>
    </source>
</evidence>
<keyword evidence="4" id="KW-0413">Isomerase</keyword>
<dbReference type="Pfam" id="PF02310">
    <property type="entry name" value="B12-binding"/>
    <property type="match status" value="1"/>
</dbReference>
<gene>
    <name evidence="7" type="ORF">GHK86_08075</name>
</gene>
<evidence type="ECO:0000256" key="4">
    <source>
        <dbReference type="ARBA" id="ARBA00023235"/>
    </source>
</evidence>
<keyword evidence="2" id="KW-0846">Cobalamin</keyword>
<evidence type="ECO:0000313" key="7">
    <source>
        <dbReference type="EMBL" id="MST32677.1"/>
    </source>
</evidence>
<accession>A0ABW9QSM3</accession>
<keyword evidence="5" id="KW-0170">Cobalt</keyword>
<dbReference type="PANTHER" id="PTHR48101:SF1">
    <property type="entry name" value="METHYLMALONYL-COA MUTASE, LARGE SUBUNIT"/>
    <property type="match status" value="1"/>
</dbReference>
<evidence type="ECO:0000259" key="6">
    <source>
        <dbReference type="PROSITE" id="PS51332"/>
    </source>
</evidence>
<feature type="domain" description="B12-binding" evidence="6">
    <location>
        <begin position="18"/>
        <end position="144"/>
    </location>
</feature>
<keyword evidence="3" id="KW-0479">Metal-binding</keyword>
<dbReference type="SUPFAM" id="SSF52242">
    <property type="entry name" value="Cobalamin (vitamin B12)-binding domain"/>
    <property type="match status" value="1"/>
</dbReference>
<dbReference type="InterPro" id="IPR036724">
    <property type="entry name" value="Cobalamin-bd_sf"/>
</dbReference>
<dbReference type="NCBIfam" id="TIGR00640">
    <property type="entry name" value="acid_CoA_mut_C"/>
    <property type="match status" value="1"/>
</dbReference>
<keyword evidence="8" id="KW-1185">Reference proteome</keyword>
<proteinExistence type="predicted"/>
<evidence type="ECO:0000256" key="2">
    <source>
        <dbReference type="ARBA" id="ARBA00022628"/>
    </source>
</evidence>
<dbReference type="PROSITE" id="PS51332">
    <property type="entry name" value="B12_BINDING"/>
    <property type="match status" value="1"/>
</dbReference>
<evidence type="ECO:0000313" key="8">
    <source>
        <dbReference type="Proteomes" id="UP000437736"/>
    </source>
</evidence>
<comment type="cofactor">
    <cofactor evidence="1">
        <name>adenosylcob(III)alamin</name>
        <dbReference type="ChEBI" id="CHEBI:18408"/>
    </cofactor>
</comment>
<dbReference type="EMBL" id="WJHE01000358">
    <property type="protein sequence ID" value="MST32677.1"/>
    <property type="molecule type" value="Genomic_DNA"/>
</dbReference>
<name>A0ABW9QSM3_9ACTN</name>
<dbReference type="Gene3D" id="3.40.50.280">
    <property type="entry name" value="Cobalamin-binding domain"/>
    <property type="match status" value="1"/>
</dbReference>
<comment type="caution">
    <text evidence="7">The sequence shown here is derived from an EMBL/GenBank/DDBJ whole genome shotgun (WGS) entry which is preliminary data.</text>
</comment>
<protein>
    <submittedName>
        <fullName evidence="7">Cobalamin-binding protein</fullName>
    </submittedName>
</protein>
<sequence length="157" mass="15969">MDIPGPVLSGGGAEGVARPRVLIAKTSLDGHWRGVNVVSRALRDAGFEVLLAGMATAATIARIAADEDVDLIGLNVGGRVEVVERILDVLAEQGVEAAVFAGGTLPPYAVRRLEARGVRCFPPGSTLEAIVAAARDLTGWSPAPGTGAGLGPRGVDP</sequence>
<reference evidence="7 8" key="1">
    <citation type="submission" date="2019-11" db="EMBL/GenBank/DDBJ databases">
        <title>Acidiferrimicrobium australis gen. nov., sp. nov., an acidophilic and obligately heterotrophic, member of the Actinobacteria that catalyses dissimilatory oxido- reduction of iron isolated from metal-rich acidic water in Chile.</title>
        <authorList>
            <person name="Gonzalez D."/>
            <person name="Huber K."/>
            <person name="Hedrich S."/>
            <person name="Rojas-Villalobos C."/>
            <person name="Quatrini R."/>
            <person name="Dinamarca M.A."/>
            <person name="Schwarz A."/>
            <person name="Canales C."/>
            <person name="Nancucheo I."/>
        </authorList>
    </citation>
    <scope>NUCLEOTIDE SEQUENCE [LARGE SCALE GENOMIC DNA]</scope>
    <source>
        <strain evidence="7 8">USS-CCA1</strain>
    </source>
</reference>
<dbReference type="InterPro" id="IPR006159">
    <property type="entry name" value="Acid_CoA_mut_C"/>
</dbReference>
<dbReference type="PANTHER" id="PTHR48101">
    <property type="entry name" value="METHYLMALONYL-COA MUTASE, MITOCHONDRIAL-RELATED"/>
    <property type="match status" value="1"/>
</dbReference>
<dbReference type="Proteomes" id="UP000437736">
    <property type="component" value="Unassembled WGS sequence"/>
</dbReference>
<dbReference type="InterPro" id="IPR006158">
    <property type="entry name" value="Cobalamin-bd"/>
</dbReference>